<evidence type="ECO:0000313" key="2">
    <source>
        <dbReference type="Proteomes" id="UP000504618"/>
    </source>
</evidence>
<accession>A0A6J1QRS3</accession>
<dbReference type="GeneID" id="112462815"/>
<dbReference type="RefSeq" id="XP_024884618.1">
    <property type="nucleotide sequence ID" value="XM_025028850.1"/>
</dbReference>
<feature type="region of interest" description="Disordered" evidence="1">
    <location>
        <begin position="141"/>
        <end position="212"/>
    </location>
</feature>
<feature type="compositionally biased region" description="Basic and acidic residues" evidence="1">
    <location>
        <begin position="141"/>
        <end position="173"/>
    </location>
</feature>
<sequence length="212" mass="24118">MDLPCHLDSDHNLCAGTANSDLEFIAQQSMASGPQAVDLENDLSIGERRVSRQTPNSDVLVGASEYAGQSSSQACEMIPPTTSGHCMPQNVPVPFQKALFWPLPTEKDDKKRRKKEKIPTVVTSQEWQAYHAAKALEKIKKNNDIEERKRNRELASINKKREAEEKKKKDSKLLKKRNVSSKLKKKENAWNEKKKRGKGKEQLKKRKVKVKK</sequence>
<keyword evidence="2" id="KW-1185">Reference proteome</keyword>
<reference evidence="3" key="1">
    <citation type="submission" date="2025-08" db="UniProtKB">
        <authorList>
            <consortium name="RefSeq"/>
        </authorList>
    </citation>
    <scope>IDENTIFICATION</scope>
    <source>
        <tissue evidence="3">Whole body</tissue>
    </source>
</reference>
<protein>
    <submittedName>
        <fullName evidence="3">Stress response protein NST1-like</fullName>
    </submittedName>
</protein>
<evidence type="ECO:0000313" key="3">
    <source>
        <dbReference type="RefSeq" id="XP_024884618.1"/>
    </source>
</evidence>
<name>A0A6J1QRS3_9HYME</name>
<feature type="compositionally biased region" description="Basic residues" evidence="1">
    <location>
        <begin position="193"/>
        <end position="212"/>
    </location>
</feature>
<dbReference type="AlphaFoldDB" id="A0A6J1QRS3"/>
<dbReference type="Proteomes" id="UP000504618">
    <property type="component" value="Unplaced"/>
</dbReference>
<evidence type="ECO:0000256" key="1">
    <source>
        <dbReference type="SAM" id="MobiDB-lite"/>
    </source>
</evidence>
<organism evidence="2 3">
    <name type="scientific">Temnothorax curvispinosus</name>
    <dbReference type="NCBI Taxonomy" id="300111"/>
    <lineage>
        <taxon>Eukaryota</taxon>
        <taxon>Metazoa</taxon>
        <taxon>Ecdysozoa</taxon>
        <taxon>Arthropoda</taxon>
        <taxon>Hexapoda</taxon>
        <taxon>Insecta</taxon>
        <taxon>Pterygota</taxon>
        <taxon>Neoptera</taxon>
        <taxon>Endopterygota</taxon>
        <taxon>Hymenoptera</taxon>
        <taxon>Apocrita</taxon>
        <taxon>Aculeata</taxon>
        <taxon>Formicoidea</taxon>
        <taxon>Formicidae</taxon>
        <taxon>Myrmicinae</taxon>
        <taxon>Temnothorax</taxon>
    </lineage>
</organism>
<feature type="non-terminal residue" evidence="3">
    <location>
        <position position="212"/>
    </location>
</feature>
<feature type="compositionally biased region" description="Basic residues" evidence="1">
    <location>
        <begin position="174"/>
        <end position="185"/>
    </location>
</feature>
<proteinExistence type="predicted"/>
<gene>
    <name evidence="3" type="primary">LOC112462815</name>
</gene>
<dbReference type="OrthoDB" id="7553671at2759"/>